<dbReference type="CDD" id="cd00082">
    <property type="entry name" value="HisKA"/>
    <property type="match status" value="1"/>
</dbReference>
<evidence type="ECO:0000256" key="4">
    <source>
        <dbReference type="SAM" id="Phobius"/>
    </source>
</evidence>
<gene>
    <name evidence="8" type="ORF">EV147_2713</name>
</gene>
<dbReference type="SMART" id="SM00388">
    <property type="entry name" value="HisKA"/>
    <property type="match status" value="1"/>
</dbReference>
<dbReference type="PANTHER" id="PTHR43065">
    <property type="entry name" value="SENSOR HISTIDINE KINASE"/>
    <property type="match status" value="1"/>
</dbReference>
<dbReference type="Gene3D" id="2.10.70.100">
    <property type="match status" value="1"/>
</dbReference>
<dbReference type="Gene3D" id="3.30.565.10">
    <property type="entry name" value="Histidine kinase-like ATPase, C-terminal domain"/>
    <property type="match status" value="1"/>
</dbReference>
<comment type="catalytic activity">
    <reaction evidence="1">
        <text>ATP + protein L-histidine = ADP + protein N-phospho-L-histidine.</text>
        <dbReference type="EC" id="2.7.13.3"/>
    </reaction>
</comment>
<dbReference type="GO" id="GO:0000155">
    <property type="term" value="F:phosphorelay sensor kinase activity"/>
    <property type="evidence" value="ECO:0007669"/>
    <property type="project" value="InterPro"/>
</dbReference>
<accession>A0A4Q7S2C3</accession>
<feature type="domain" description="PAC" evidence="7">
    <location>
        <begin position="193"/>
        <end position="244"/>
    </location>
</feature>
<evidence type="ECO:0000313" key="8">
    <source>
        <dbReference type="EMBL" id="RZT39518.1"/>
    </source>
</evidence>
<dbReference type="SUPFAM" id="SSF47384">
    <property type="entry name" value="Homodimeric domain of signal transducing histidine kinase"/>
    <property type="match status" value="1"/>
</dbReference>
<evidence type="ECO:0000259" key="7">
    <source>
        <dbReference type="PROSITE" id="PS50113"/>
    </source>
</evidence>
<dbReference type="InterPro" id="IPR003594">
    <property type="entry name" value="HATPase_dom"/>
</dbReference>
<dbReference type="SMART" id="SM00387">
    <property type="entry name" value="HATPase_c"/>
    <property type="match status" value="1"/>
</dbReference>
<feature type="domain" description="PAS" evidence="6">
    <location>
        <begin position="146"/>
        <end position="190"/>
    </location>
</feature>
<feature type="transmembrane region" description="Helical" evidence="4">
    <location>
        <begin position="81"/>
        <end position="100"/>
    </location>
</feature>
<dbReference type="InterPro" id="IPR013655">
    <property type="entry name" value="PAS_fold_3"/>
</dbReference>
<organism evidence="8 9">
    <name type="scientific">Cupriavidus agavae</name>
    <dbReference type="NCBI Taxonomy" id="1001822"/>
    <lineage>
        <taxon>Bacteria</taxon>
        <taxon>Pseudomonadati</taxon>
        <taxon>Pseudomonadota</taxon>
        <taxon>Betaproteobacteria</taxon>
        <taxon>Burkholderiales</taxon>
        <taxon>Burkholderiaceae</taxon>
        <taxon>Cupriavidus</taxon>
    </lineage>
</organism>
<dbReference type="InterPro" id="IPR036890">
    <property type="entry name" value="HATPase_C_sf"/>
</dbReference>
<dbReference type="InterPro" id="IPR005467">
    <property type="entry name" value="His_kinase_dom"/>
</dbReference>
<dbReference type="Proteomes" id="UP000291078">
    <property type="component" value="Unassembled WGS sequence"/>
</dbReference>
<dbReference type="InterPro" id="IPR035965">
    <property type="entry name" value="PAS-like_dom_sf"/>
</dbReference>
<reference evidence="8 9" key="1">
    <citation type="journal article" date="2015" name="Stand. Genomic Sci.">
        <title>Genomic Encyclopedia of Bacterial and Archaeal Type Strains, Phase III: the genomes of soil and plant-associated and newly described type strains.</title>
        <authorList>
            <person name="Whitman W.B."/>
            <person name="Woyke T."/>
            <person name="Klenk H.P."/>
            <person name="Zhou Y."/>
            <person name="Lilburn T.G."/>
            <person name="Beck B.J."/>
            <person name="De Vos P."/>
            <person name="Vandamme P."/>
            <person name="Eisen J.A."/>
            <person name="Garrity G."/>
            <person name="Hugenholtz P."/>
            <person name="Kyrpides N.C."/>
        </authorList>
    </citation>
    <scope>NUCLEOTIDE SEQUENCE [LARGE SCALE GENOMIC DNA]</scope>
    <source>
        <strain evidence="8 9">ASC-9842</strain>
    </source>
</reference>
<sequence>MYNSTIHRLLNGTAGLLALGVFLIDAFTPLEFAIAVLYVLVILLVALTGSIGAVRLAAAISLLLTVTAFVVSPNTDHDHGQLARCVFALLAIGTTTVLALRNLAAMDRRRRAEAALARSESFLAEAQRLSKTGSVAIRVPAGTMVWSDESHRILGYPRGGVVHFGLVLTRVHPDDMADVQRAHGAMLDGAALVEIQHRLLMPDGSLRYVHLVARRSVSDGDSHEYVGALMDITEATLTQQALHRTMDELAHVARVTTLGQLAASIAHEVTQPIAAIVTCGESAQRWLQRTPPDIGEAGEAVEQIIRDASRASDIIRQIRAMAQKAEPRYIDIAVDALLADTVELVRREMQDHQISAITDLHAASARIHGDWTQLQQVLVNLMINAIQAMADVNGRRRLTVTSRVLPDNTVLLVVSDTGPGIPEQAMKRLFNAFYTTKPEGMGMGLSICRNIVESHGGSIEAESPPEGGARMVVRLPLKTASLRAEEEAA</sequence>
<dbReference type="Pfam" id="PF08447">
    <property type="entry name" value="PAS_3"/>
    <property type="match status" value="1"/>
</dbReference>
<dbReference type="PRINTS" id="PR00344">
    <property type="entry name" value="BCTRLSENSOR"/>
</dbReference>
<dbReference type="Pfam" id="PF02518">
    <property type="entry name" value="HATPase_c"/>
    <property type="match status" value="1"/>
</dbReference>
<dbReference type="Gene3D" id="1.10.287.130">
    <property type="match status" value="1"/>
</dbReference>
<name>A0A4Q7S2C3_9BURK</name>
<dbReference type="InterPro" id="IPR000014">
    <property type="entry name" value="PAS"/>
</dbReference>
<dbReference type="InterPro" id="IPR004358">
    <property type="entry name" value="Sig_transdc_His_kin-like_C"/>
</dbReference>
<comment type="caution">
    <text evidence="8">The sequence shown here is derived from an EMBL/GenBank/DDBJ whole genome shotgun (WGS) entry which is preliminary data.</text>
</comment>
<evidence type="ECO:0000313" key="9">
    <source>
        <dbReference type="Proteomes" id="UP000291078"/>
    </source>
</evidence>
<dbReference type="PANTHER" id="PTHR43065:SF42">
    <property type="entry name" value="TWO-COMPONENT SENSOR PPRA"/>
    <property type="match status" value="1"/>
</dbReference>
<evidence type="ECO:0000259" key="6">
    <source>
        <dbReference type="PROSITE" id="PS50112"/>
    </source>
</evidence>
<proteinExistence type="predicted"/>
<dbReference type="EMBL" id="SGXM01000002">
    <property type="protein sequence ID" value="RZT39518.1"/>
    <property type="molecule type" value="Genomic_DNA"/>
</dbReference>
<keyword evidence="4" id="KW-0472">Membrane</keyword>
<dbReference type="PROSITE" id="PS50112">
    <property type="entry name" value="PAS"/>
    <property type="match status" value="1"/>
</dbReference>
<dbReference type="NCBIfam" id="TIGR00229">
    <property type="entry name" value="sensory_box"/>
    <property type="match status" value="1"/>
</dbReference>
<dbReference type="SUPFAM" id="SSF55874">
    <property type="entry name" value="ATPase domain of HSP90 chaperone/DNA topoisomerase II/histidine kinase"/>
    <property type="match status" value="1"/>
</dbReference>
<evidence type="ECO:0000256" key="3">
    <source>
        <dbReference type="ARBA" id="ARBA00022553"/>
    </source>
</evidence>
<dbReference type="Gene3D" id="3.30.450.20">
    <property type="entry name" value="PAS domain"/>
    <property type="match status" value="1"/>
</dbReference>
<evidence type="ECO:0000256" key="2">
    <source>
        <dbReference type="ARBA" id="ARBA00012438"/>
    </source>
</evidence>
<dbReference type="InterPro" id="IPR036097">
    <property type="entry name" value="HisK_dim/P_sf"/>
</dbReference>
<dbReference type="AlphaFoldDB" id="A0A4Q7S2C3"/>
<feature type="domain" description="Histidine kinase" evidence="5">
    <location>
        <begin position="264"/>
        <end position="479"/>
    </location>
</feature>
<keyword evidence="3" id="KW-0597">Phosphoprotein</keyword>
<feature type="transmembrane region" description="Helical" evidence="4">
    <location>
        <begin position="9"/>
        <end position="26"/>
    </location>
</feature>
<dbReference type="InterPro" id="IPR000700">
    <property type="entry name" value="PAS-assoc_C"/>
</dbReference>
<dbReference type="InterPro" id="IPR003661">
    <property type="entry name" value="HisK_dim/P_dom"/>
</dbReference>
<evidence type="ECO:0000256" key="1">
    <source>
        <dbReference type="ARBA" id="ARBA00000085"/>
    </source>
</evidence>
<feature type="transmembrane region" description="Helical" evidence="4">
    <location>
        <begin position="32"/>
        <end position="49"/>
    </location>
</feature>
<keyword evidence="9" id="KW-1185">Reference proteome</keyword>
<dbReference type="PROSITE" id="PS50109">
    <property type="entry name" value="HIS_KIN"/>
    <property type="match status" value="1"/>
</dbReference>
<keyword evidence="4" id="KW-0812">Transmembrane</keyword>
<feature type="transmembrane region" description="Helical" evidence="4">
    <location>
        <begin position="56"/>
        <end position="75"/>
    </location>
</feature>
<dbReference type="EC" id="2.7.13.3" evidence="2"/>
<evidence type="ECO:0000259" key="5">
    <source>
        <dbReference type="PROSITE" id="PS50109"/>
    </source>
</evidence>
<dbReference type="CDD" id="cd00130">
    <property type="entry name" value="PAS"/>
    <property type="match status" value="1"/>
</dbReference>
<keyword evidence="4" id="KW-1133">Transmembrane helix</keyword>
<dbReference type="PROSITE" id="PS50113">
    <property type="entry name" value="PAC"/>
    <property type="match status" value="1"/>
</dbReference>
<dbReference type="Pfam" id="PF00512">
    <property type="entry name" value="HisKA"/>
    <property type="match status" value="1"/>
</dbReference>
<protein>
    <recommendedName>
        <fullName evidence="2">histidine kinase</fullName>
        <ecNumber evidence="2">2.7.13.3</ecNumber>
    </recommendedName>
</protein>
<dbReference type="RefSeq" id="WP_235844723.1">
    <property type="nucleotide sequence ID" value="NZ_SGXM01000002.1"/>
</dbReference>
<dbReference type="SUPFAM" id="SSF55785">
    <property type="entry name" value="PYP-like sensor domain (PAS domain)"/>
    <property type="match status" value="1"/>
</dbReference>